<organism evidence="1 2">
    <name type="scientific">Edaphochlamys debaryana</name>
    <dbReference type="NCBI Taxonomy" id="47281"/>
    <lineage>
        <taxon>Eukaryota</taxon>
        <taxon>Viridiplantae</taxon>
        <taxon>Chlorophyta</taxon>
        <taxon>core chlorophytes</taxon>
        <taxon>Chlorophyceae</taxon>
        <taxon>CS clade</taxon>
        <taxon>Chlamydomonadales</taxon>
        <taxon>Chlamydomonadales incertae sedis</taxon>
        <taxon>Edaphochlamys</taxon>
    </lineage>
</organism>
<gene>
    <name evidence="1" type="ORF">HYH03_005239</name>
</gene>
<dbReference type="EMBL" id="JAEHOE010000017">
    <property type="protein sequence ID" value="KAG2496834.1"/>
    <property type="molecule type" value="Genomic_DNA"/>
</dbReference>
<accession>A0A835YFV5</accession>
<name>A0A835YFV5_9CHLO</name>
<sequence length="1723" mass="181953">MPGMPVGTYVFPNGCNLTTGNGNNEFCAFQYRFSEWTGSFPAQIPASAVSTSVPPAAQSNPWYNKADGYSYFMYVVKTAPSLTGIVSEAKDQCGSCASSTDSKQNGVCTFKDKPQGLSHWTLMLPDACRAANEAANGTYLSSPTAGSAGWIRQDPTSCATGWKWDANSTNSSAPGQTLTFLIKVKGNNTDPYYMDEVPFAVKGSIRAAWSTVTTTNAAKLKAPNCKPCNPQLSCCPGQTWRNNTLCSCDPKVDCCPGQTWRTNAAKCPACNSKNECCPNDTWKNNDNCVCDPDEDCCRGDMYPYNLNCIKPLQYYRLQGKTFWSIGTYETFKCGNASVYGAAARTLTAKLSYYDSDGNLATATADVDSTGNYDLRVSEADISDAASSQMTLELVVPNGWSYAVPGGASWTITKPFPFPLDAKILDTTVARPYQASGNVYVIKSSQALAASCVNSSVAPKAGATTVTVGGGSPLSSPSAAYTAAGRFAKSVAAPALDGSVSASVGVVPSSGYETGPRYQFFKTWSASDFFAVTPGGKDNRCLGDLVDACLNVGYAPRDVAFTGSVSWNFTDALYKCASVTVELKHKAANGTWVSFTPSITATTDPATGQYTITVPAARFDELDMGSKFQAVITGMGGEDARGEPVGNAANTTEVLTLGVYSYSLDDLKVTRLFPVHLAVRYDFSATPEAKPACAADGPHPTLDLFVLNYGGGFELAPLTASATSVTNVPYGTSGSVMVVLPDATNLVTDNYSYSAPFGIGASDDLCAASYPVCLTLGTKPIEVSGQVQWSFPSRTSVPDATFTCEAVPLRLRLKSAPHTVLSTATSSLTDGSYTLTGPDGQGIPNIPPGTELEVQVMNPDNTAFNFAAGAPHSFVDGTTSDSLTVGSMTSLPAATVKVTRTFTVKGALRYDMRTSPKEAFEDLSCASSTREAFNIPDWSPLFPSTAYARVCVGATKCTDSEVAPLVIGADGTFTASGIVLSDEALRAEVSSLLPDRITDDPAAFRTQSPNLMDLFTSTTSVGGQDVPNLCLPDVPICLSLGVKEASVSGNVEWIFPSLSTFAPGFACEAISLSLRATVATDANPDTEPSTPTLATIATTEQALAAAAPVQVGDFTFGALARIPPDVTLEVWAQRLDSSTYAHVDLDPEDQPDVRIASSQLAESAAWTLGPLKVTRTFAVSGTLRYDLRASPSKTMPTADKCTDLDASIPAAFPAKFPEVTKYANVLVGAEAQAVDPSAGTFAKSGLELGAANALWASLSTTSDLLDTGAALFRTSADLTAAFKADLCAASTPVCMTVGLSPAVACGSTKWGLNGNTASPEGDMALETVTSAVKVTSTATAAATDLYTAATGLFTIPAKSFASGDVTFTLSPETPAPAYYLIEEPYNVTREMKAADAGSAVIVDDVARSTGSVYADPATGLFTATVLAGGTYRVTALTFFCSNPTVNTAELQKFFDLVPTYSNPATASEAKGYWVDLPYKPNLVPPTGGCGHTLGFWKNMASNSLVRDPKSQYTRDEFLPIVNQLIAPPLGAMGYMRPDVLHFPPNVTYVNLCLAKSVKATEQQCQDDWKFVYIMNVIDDVKSDLAKLLRQLLTNEISYMAGYKSTPLFLAELNHHRGEFAAWNGAKGTGLFTNAQLNSLASYFDSINNISPGYCGGDTAKPGTQYPLPYSLPSHRRARRMAELGTSADLRPLAWLKSVRKDCRGAADRADRGGCEGALAALWPL</sequence>
<comment type="caution">
    <text evidence="1">The sequence shown here is derived from an EMBL/GenBank/DDBJ whole genome shotgun (WGS) entry which is preliminary data.</text>
</comment>
<protein>
    <submittedName>
        <fullName evidence="1">Uncharacterized protein</fullName>
    </submittedName>
</protein>
<dbReference type="Proteomes" id="UP000612055">
    <property type="component" value="Unassembled WGS sequence"/>
</dbReference>
<reference evidence="1" key="1">
    <citation type="journal article" date="2020" name="bioRxiv">
        <title>Comparative genomics of Chlamydomonas.</title>
        <authorList>
            <person name="Craig R.J."/>
            <person name="Hasan A.R."/>
            <person name="Ness R.W."/>
            <person name="Keightley P.D."/>
        </authorList>
    </citation>
    <scope>NUCLEOTIDE SEQUENCE</scope>
    <source>
        <strain evidence="1">CCAP 11/70</strain>
    </source>
</reference>
<evidence type="ECO:0000313" key="1">
    <source>
        <dbReference type="EMBL" id="KAG2496834.1"/>
    </source>
</evidence>
<keyword evidence="2" id="KW-1185">Reference proteome</keyword>
<proteinExistence type="predicted"/>
<evidence type="ECO:0000313" key="2">
    <source>
        <dbReference type="Proteomes" id="UP000612055"/>
    </source>
</evidence>